<keyword evidence="1" id="KW-0547">Nucleotide-binding</keyword>
<dbReference type="PIRSF" id="PIRSF016766">
    <property type="entry name" value="UCP016766_ATPgrasp"/>
    <property type="match status" value="1"/>
</dbReference>
<dbReference type="Gene3D" id="3.40.50.11770">
    <property type="match status" value="1"/>
</dbReference>
<keyword evidence="1" id="KW-0067">ATP-binding</keyword>
<dbReference type="PROSITE" id="PS50975">
    <property type="entry name" value="ATP_GRASP"/>
    <property type="match status" value="1"/>
</dbReference>
<dbReference type="Pfam" id="PF18301">
    <property type="entry name" value="preATP-grasp_3"/>
    <property type="match status" value="1"/>
</dbReference>
<evidence type="ECO:0000256" key="1">
    <source>
        <dbReference type="PROSITE-ProRule" id="PRU00409"/>
    </source>
</evidence>
<reference evidence="3" key="1">
    <citation type="submission" date="2022-05" db="EMBL/GenBank/DDBJ databases">
        <title>An RpoN-dependent PEP-CTERM gene is involved in floc formation of an Aquincola tertiaricarbonis strain.</title>
        <authorList>
            <person name="Qiu D."/>
            <person name="Xia M."/>
        </authorList>
    </citation>
    <scope>NUCLEOTIDE SEQUENCE</scope>
    <source>
        <strain evidence="3">RN12</strain>
    </source>
</reference>
<proteinExistence type="predicted"/>
<dbReference type="InterPro" id="IPR024710">
    <property type="entry name" value="MfnD"/>
</dbReference>
<dbReference type="Gene3D" id="3.30.470.20">
    <property type="entry name" value="ATP-grasp fold, B domain"/>
    <property type="match status" value="1"/>
</dbReference>
<gene>
    <name evidence="3" type="ORF">MW290_07065</name>
</gene>
<dbReference type="RefSeq" id="WP_250196545.1">
    <property type="nucleotide sequence ID" value="NZ_CP097635.1"/>
</dbReference>
<evidence type="ECO:0000313" key="3">
    <source>
        <dbReference type="EMBL" id="URI08323.1"/>
    </source>
</evidence>
<keyword evidence="4" id="KW-1185">Reference proteome</keyword>
<dbReference type="InterPro" id="IPR011761">
    <property type="entry name" value="ATP-grasp"/>
</dbReference>
<sequence>MKRVFVFEYLTGGGEVGSDAERDELMPMGRLMRDALVADLLTVPGVQVSAALCRHAPEVPAGARGVAARTGEATLDFMARESAAHDLACVVAPETGGLLLKYSRCVSPARWVGCSPQAIALASSKQATLRQLDAAGVCTPLAITEARRWVVKPDDGAGAIDTRVHHRHEAALQDLQARTRRGEPATLEPWVEGDALSLSLLCRGAGEAEVLSVNSQQVAVDAQGAVRFLGVQVNALPAAQALTQVAEAVARALPGLKGFVGIDLVWHAQHGPVVIEVNPRITCAYAGLSAALERPLAAELLALFEREPAHA</sequence>
<dbReference type="InterPro" id="IPR003806">
    <property type="entry name" value="ATP-grasp_PylC-type"/>
</dbReference>
<protein>
    <submittedName>
        <fullName evidence="3">ATP-grasp domain-containing protein</fullName>
    </submittedName>
</protein>
<evidence type="ECO:0000259" key="2">
    <source>
        <dbReference type="PROSITE" id="PS50975"/>
    </source>
</evidence>
<feature type="domain" description="ATP-grasp" evidence="2">
    <location>
        <begin position="113"/>
        <end position="305"/>
    </location>
</feature>
<dbReference type="InterPro" id="IPR040803">
    <property type="entry name" value="MfnD_preATP-grasp"/>
</dbReference>
<name>A0ABY4S5Q0_AQUTE</name>
<dbReference type="Proteomes" id="UP001056201">
    <property type="component" value="Chromosome 1"/>
</dbReference>
<dbReference type="EMBL" id="CP097635">
    <property type="protein sequence ID" value="URI08323.1"/>
    <property type="molecule type" value="Genomic_DNA"/>
</dbReference>
<evidence type="ECO:0000313" key="4">
    <source>
        <dbReference type="Proteomes" id="UP001056201"/>
    </source>
</evidence>
<organism evidence="3 4">
    <name type="scientific">Aquincola tertiaricarbonis</name>
    <dbReference type="NCBI Taxonomy" id="391953"/>
    <lineage>
        <taxon>Bacteria</taxon>
        <taxon>Pseudomonadati</taxon>
        <taxon>Pseudomonadota</taxon>
        <taxon>Betaproteobacteria</taxon>
        <taxon>Burkholderiales</taxon>
        <taxon>Sphaerotilaceae</taxon>
        <taxon>Aquincola</taxon>
    </lineage>
</organism>
<dbReference type="SUPFAM" id="SSF56059">
    <property type="entry name" value="Glutathione synthetase ATP-binding domain-like"/>
    <property type="match status" value="1"/>
</dbReference>
<dbReference type="Pfam" id="PF02655">
    <property type="entry name" value="ATP-grasp_3"/>
    <property type="match status" value="1"/>
</dbReference>
<accession>A0ABY4S5Q0</accession>